<gene>
    <name evidence="1" type="ORF">FBR43_06850</name>
</gene>
<evidence type="ECO:0000313" key="1">
    <source>
        <dbReference type="EMBL" id="TKD50514.1"/>
    </source>
</evidence>
<dbReference type="EMBL" id="SWKR01000002">
    <property type="protein sequence ID" value="TKD50514.1"/>
    <property type="molecule type" value="Genomic_DNA"/>
</dbReference>
<protein>
    <submittedName>
        <fullName evidence="1">Uncharacterized protein</fullName>
    </submittedName>
</protein>
<dbReference type="AlphaFoldDB" id="A0A4U1L201"/>
<comment type="caution">
    <text evidence="1">The sequence shown here is derived from an EMBL/GenBank/DDBJ whole genome shotgun (WGS) entry which is preliminary data.</text>
</comment>
<sequence>MKTILALFVALVAIVLALGLREWTRDRNHRQRRKRRQVQRRAHQKAWEWVMGSRRHRRLPYLPKDDANAGEERSRLRR</sequence>
<keyword evidence="2" id="KW-1185">Reference proteome</keyword>
<accession>A0A4U1L201</accession>
<dbReference type="Proteomes" id="UP000309138">
    <property type="component" value="Unassembled WGS sequence"/>
</dbReference>
<organism evidence="1 2">
    <name type="scientific">Sphingomonas baiyangensis</name>
    <dbReference type="NCBI Taxonomy" id="2572576"/>
    <lineage>
        <taxon>Bacteria</taxon>
        <taxon>Pseudomonadati</taxon>
        <taxon>Pseudomonadota</taxon>
        <taxon>Alphaproteobacteria</taxon>
        <taxon>Sphingomonadales</taxon>
        <taxon>Sphingomonadaceae</taxon>
        <taxon>Sphingomonas</taxon>
    </lineage>
</organism>
<name>A0A4U1L201_9SPHN</name>
<dbReference type="RefSeq" id="WP_136942455.1">
    <property type="nucleotide sequence ID" value="NZ_SWKR01000002.1"/>
</dbReference>
<proteinExistence type="predicted"/>
<reference evidence="1 2" key="1">
    <citation type="submission" date="2019-04" db="EMBL/GenBank/DDBJ databases">
        <authorList>
            <person name="Yang Y."/>
            <person name="Wei D."/>
        </authorList>
    </citation>
    <scope>NUCLEOTIDE SEQUENCE [LARGE SCALE GENOMIC DNA]</scope>
    <source>
        <strain evidence="1 2">L-1-4w-11</strain>
    </source>
</reference>
<evidence type="ECO:0000313" key="2">
    <source>
        <dbReference type="Proteomes" id="UP000309138"/>
    </source>
</evidence>